<evidence type="ECO:0000313" key="3">
    <source>
        <dbReference type="EMBL" id="VDK35916.1"/>
    </source>
</evidence>
<dbReference type="OrthoDB" id="10018316at2759"/>
<accession>A0A3P6P8U0</accession>
<protein>
    <submittedName>
        <fullName evidence="3">Uncharacterized protein</fullName>
    </submittedName>
</protein>
<proteinExistence type="predicted"/>
<feature type="region of interest" description="Disordered" evidence="2">
    <location>
        <begin position="883"/>
        <end position="902"/>
    </location>
</feature>
<reference evidence="3 4" key="1">
    <citation type="submission" date="2018-11" db="EMBL/GenBank/DDBJ databases">
        <authorList>
            <consortium name="Pathogen Informatics"/>
        </authorList>
    </citation>
    <scope>NUCLEOTIDE SEQUENCE [LARGE SCALE GENOMIC DNA]</scope>
</reference>
<evidence type="ECO:0000256" key="1">
    <source>
        <dbReference type="ARBA" id="ARBA00022574"/>
    </source>
</evidence>
<dbReference type="SUPFAM" id="SSF48371">
    <property type="entry name" value="ARM repeat"/>
    <property type="match status" value="1"/>
</dbReference>
<organism evidence="3 4">
    <name type="scientific">Taenia asiatica</name>
    <name type="common">Asian tapeworm</name>
    <dbReference type="NCBI Taxonomy" id="60517"/>
    <lineage>
        <taxon>Eukaryota</taxon>
        <taxon>Metazoa</taxon>
        <taxon>Spiralia</taxon>
        <taxon>Lophotrochozoa</taxon>
        <taxon>Platyhelminthes</taxon>
        <taxon>Cestoda</taxon>
        <taxon>Eucestoda</taxon>
        <taxon>Cyclophyllidea</taxon>
        <taxon>Taeniidae</taxon>
        <taxon>Taenia</taxon>
    </lineage>
</organism>
<feature type="compositionally biased region" description="Polar residues" evidence="2">
    <location>
        <begin position="883"/>
        <end position="899"/>
    </location>
</feature>
<keyword evidence="1" id="KW-0853">WD repeat</keyword>
<keyword evidence="4" id="KW-1185">Reference proteome</keyword>
<gene>
    <name evidence="3" type="ORF">TASK_LOCUS5965</name>
</gene>
<dbReference type="InterPro" id="IPR011989">
    <property type="entry name" value="ARM-like"/>
</dbReference>
<dbReference type="PANTHER" id="PTHR46108:SF4">
    <property type="entry name" value="BLUE CHEESE"/>
    <property type="match status" value="1"/>
</dbReference>
<sequence length="1351" mass="150220">MTTSEMPSAVENLRSQVKDNENCVDQKRIKWICLPGPHHPGYFQNSTVGKDSERIFLNKPGEHWKLRLPDKSPLDPYRLWMHDRRGFRQDNWYNAPNDCVENIKKNFYTPYYRENCHNFIPRSEELTDFWERHPARLLNEFVYRVPDYYLKRREEVKKVCALDCLPPFKPPSTKKIGSFQIFHTSTFQDIFECFPDVHIFCAFVSSLFVKEIRIRAIDQTSEDGSKLIAAFLEDGLSDSLEFIGASTTPSFSQVPNGNLLLLTLEKLSCSASLLECMSAAGVPSTLVKCLYIFLDLPAVPNPDALKDRLHLQRKFTQLLQHVCLSSVAVEEMVNTDALRHLLSAAVDPCQSANAFWRKSSCVILTTLAQNCLTPHVIQYIHDAGCITDYVERLKQMQLPKADSMEAFISLFQILSESCSTTSQLLDDFHAAGGYNIITDYLLKYELEEGEEAQVFCQRLTRLLGDLIYVGSKELRAKNSAIVEVFQLPGFQLNIPKAKGEAIRNIRAIDTLQATFIQARSANLCNELLERVRDMHERAPGNYFILDKHHLISSITEVIAAKPDSVQGTFFDVFASLIERLRYVPLQEISSVALLLRNCKYPTCLQYAFSCLLRLIITFPTMKEFYRNVGILEVTTQHLEKCVDTMFRSSDGRSATAATATSTIRKLSIYDLMNQPAETPLVDLLITILRLLTTAVYQSAPDILVVSNLKGVHCVLTRLLPNPSLPPRVVKYALGLLYEILVVSPTEDQLLGLLDVLPSANVALRIEVLRLLCNILRDSHRCRTIFRKCNGSVRIIHQLVLLNGCLSPSDESETVLRLDKKRQLTLLIKGVIAVLTIAMKFEPASAKHFVVEFESLEQALRLLGCFNKETVIFTTPTSVVSPNCQSSSLDDSTVTSNSGDSAGEISPNLDDRLLAIFRSAFLVPSALEQVARMDQFADIPTALLDVCLIFRYLIGMALDEFDRQVVKVAITSLIVHPSDLEYEYLVVGIPWMRIKMRLIVRLIPAIVQVQGYKAATLNLQYFSLELLNAVIESERSQQLLCGGGITDPGVGSMGMPRALLVHFRPALASSQHPLHVPAVTLFALLAAQSLTPRDFRDFLRLSGQFCEHQQSPNGTCTKVLTKSESKTDGDDIITASGSGKAEDLPLLRLPALPAITDLLEQTVWRQRSGANRYSAATASAAANANTTCLPAFVEFNMSMEGFGCLFLPSLAPQRIVAPVKSFGGDGGMGGASSTCAGGVGTGLEKLKTISVLPHSGDAMLEGLYSKPFISHYLGERAFPPTNGITYCSWVCVNDFGTPPLDSSAPHPVRLLTVFKGVQGTNEQLICLTIHLDPHSRALVVSSKERLLPTGMS</sequence>
<evidence type="ECO:0000256" key="2">
    <source>
        <dbReference type="SAM" id="MobiDB-lite"/>
    </source>
</evidence>
<name>A0A3P6P8U0_TAEAS</name>
<dbReference type="Gene3D" id="1.25.10.10">
    <property type="entry name" value="Leucine-rich Repeat Variant"/>
    <property type="match status" value="1"/>
</dbReference>
<dbReference type="EMBL" id="UYRS01018457">
    <property type="protein sequence ID" value="VDK35916.1"/>
    <property type="molecule type" value="Genomic_DNA"/>
</dbReference>
<dbReference type="Proteomes" id="UP000282613">
    <property type="component" value="Unassembled WGS sequence"/>
</dbReference>
<dbReference type="PANTHER" id="PTHR46108">
    <property type="entry name" value="BLUE CHEESE"/>
    <property type="match status" value="1"/>
</dbReference>
<evidence type="ECO:0000313" key="4">
    <source>
        <dbReference type="Proteomes" id="UP000282613"/>
    </source>
</evidence>
<dbReference type="InterPro" id="IPR051944">
    <property type="entry name" value="BEACH_domain_protein"/>
</dbReference>
<dbReference type="InterPro" id="IPR016024">
    <property type="entry name" value="ARM-type_fold"/>
</dbReference>